<name>A0A212KES8_9DELT</name>
<dbReference type="GO" id="GO:0006412">
    <property type="term" value="P:translation"/>
    <property type="evidence" value="ECO:0007669"/>
    <property type="project" value="UniProtKB-UniRule"/>
</dbReference>
<dbReference type="Pfam" id="PF00831">
    <property type="entry name" value="Ribosomal_L29"/>
    <property type="match status" value="1"/>
</dbReference>
<keyword evidence="3 5" id="KW-0687">Ribonucleoprotein</keyword>
<reference evidence="6" key="1">
    <citation type="submission" date="2016-04" db="EMBL/GenBank/DDBJ databases">
        <authorList>
            <person name="Evans L.H."/>
            <person name="Alamgir A."/>
            <person name="Owens N."/>
            <person name="Weber N.D."/>
            <person name="Virtaneva K."/>
            <person name="Barbian K."/>
            <person name="Babar A."/>
            <person name="Rosenke K."/>
        </authorList>
    </citation>
    <scope>NUCLEOTIDE SEQUENCE</scope>
    <source>
        <strain evidence="6">86</strain>
    </source>
</reference>
<accession>A0A212KES8</accession>
<keyword evidence="2 5" id="KW-0689">Ribosomal protein</keyword>
<dbReference type="CDD" id="cd00427">
    <property type="entry name" value="Ribosomal_L29_HIP"/>
    <property type="match status" value="1"/>
</dbReference>
<evidence type="ECO:0000256" key="3">
    <source>
        <dbReference type="ARBA" id="ARBA00023274"/>
    </source>
</evidence>
<evidence type="ECO:0000256" key="1">
    <source>
        <dbReference type="ARBA" id="ARBA00009254"/>
    </source>
</evidence>
<dbReference type="SUPFAM" id="SSF46561">
    <property type="entry name" value="Ribosomal protein L29 (L29p)"/>
    <property type="match status" value="1"/>
</dbReference>
<dbReference type="AlphaFoldDB" id="A0A212KES8"/>
<evidence type="ECO:0000256" key="2">
    <source>
        <dbReference type="ARBA" id="ARBA00022980"/>
    </source>
</evidence>
<sequence>MKATDTRKELANLSREDLAKRLVEARQDLFDLRFKHATGQLEKTAQIPAAKREVARILTYMKKGA</sequence>
<dbReference type="GO" id="GO:0005840">
    <property type="term" value="C:ribosome"/>
    <property type="evidence" value="ECO:0007669"/>
    <property type="project" value="UniProtKB-KW"/>
</dbReference>
<protein>
    <recommendedName>
        <fullName evidence="4 5">Large ribosomal subunit protein uL29</fullName>
    </recommendedName>
</protein>
<evidence type="ECO:0000256" key="4">
    <source>
        <dbReference type="ARBA" id="ARBA00035204"/>
    </source>
</evidence>
<evidence type="ECO:0000256" key="5">
    <source>
        <dbReference type="HAMAP-Rule" id="MF_00374"/>
    </source>
</evidence>
<dbReference type="NCBIfam" id="TIGR00012">
    <property type="entry name" value="L29"/>
    <property type="match status" value="1"/>
</dbReference>
<evidence type="ECO:0000313" key="6">
    <source>
        <dbReference type="EMBL" id="SBW10213.1"/>
    </source>
</evidence>
<dbReference type="GO" id="GO:1990904">
    <property type="term" value="C:ribonucleoprotein complex"/>
    <property type="evidence" value="ECO:0007669"/>
    <property type="project" value="UniProtKB-KW"/>
</dbReference>
<dbReference type="InterPro" id="IPR036049">
    <property type="entry name" value="Ribosomal_uL29_sf"/>
</dbReference>
<dbReference type="GO" id="GO:0003735">
    <property type="term" value="F:structural constituent of ribosome"/>
    <property type="evidence" value="ECO:0007669"/>
    <property type="project" value="InterPro"/>
</dbReference>
<dbReference type="Gene3D" id="1.10.287.310">
    <property type="match status" value="1"/>
</dbReference>
<dbReference type="InterPro" id="IPR001854">
    <property type="entry name" value="Ribosomal_uL29"/>
</dbReference>
<gene>
    <name evidence="5 6" type="primary">rpmC</name>
    <name evidence="6" type="ORF">KL86DPRO_60077</name>
</gene>
<organism evidence="6">
    <name type="scientific">uncultured delta proteobacterium</name>
    <dbReference type="NCBI Taxonomy" id="34034"/>
    <lineage>
        <taxon>Bacteria</taxon>
        <taxon>Deltaproteobacteria</taxon>
        <taxon>environmental samples</taxon>
    </lineage>
</organism>
<dbReference type="HAMAP" id="MF_00374">
    <property type="entry name" value="Ribosomal_uL29"/>
    <property type="match status" value="1"/>
</dbReference>
<comment type="similarity">
    <text evidence="1 5">Belongs to the universal ribosomal protein uL29 family.</text>
</comment>
<proteinExistence type="inferred from homology"/>
<dbReference type="EMBL" id="FLUQ01000006">
    <property type="protein sequence ID" value="SBW10213.1"/>
    <property type="molecule type" value="Genomic_DNA"/>
</dbReference>